<name>M2UQ46_COCH5</name>
<reference evidence="3" key="2">
    <citation type="journal article" date="2013" name="PLoS Genet.">
        <title>Comparative genome structure, secondary metabolite, and effector coding capacity across Cochliobolus pathogens.</title>
        <authorList>
            <person name="Condon B.J."/>
            <person name="Leng Y."/>
            <person name="Wu D."/>
            <person name="Bushley K.E."/>
            <person name="Ohm R.A."/>
            <person name="Otillar R."/>
            <person name="Martin J."/>
            <person name="Schackwitz W."/>
            <person name="Grimwood J."/>
            <person name="MohdZainudin N."/>
            <person name="Xue C."/>
            <person name="Wang R."/>
            <person name="Manning V.A."/>
            <person name="Dhillon B."/>
            <person name="Tu Z.J."/>
            <person name="Steffenson B.J."/>
            <person name="Salamov A."/>
            <person name="Sun H."/>
            <person name="Lowry S."/>
            <person name="LaButti K."/>
            <person name="Han J."/>
            <person name="Copeland A."/>
            <person name="Lindquist E."/>
            <person name="Barry K."/>
            <person name="Schmutz J."/>
            <person name="Baker S.E."/>
            <person name="Ciuffetti L.M."/>
            <person name="Grigoriev I.V."/>
            <person name="Zhong S."/>
            <person name="Turgeon B.G."/>
        </authorList>
    </citation>
    <scope>NUCLEOTIDE SEQUENCE [LARGE SCALE GENOMIC DNA]</scope>
    <source>
        <strain evidence="3">C5 / ATCC 48332 / race O</strain>
    </source>
</reference>
<dbReference type="HOGENOM" id="CLU_3111822_0_0_1"/>
<reference evidence="2 3" key="1">
    <citation type="journal article" date="2012" name="PLoS Pathog.">
        <title>Diverse lifestyles and strategies of plant pathogenesis encoded in the genomes of eighteen Dothideomycetes fungi.</title>
        <authorList>
            <person name="Ohm R.A."/>
            <person name="Feau N."/>
            <person name="Henrissat B."/>
            <person name="Schoch C.L."/>
            <person name="Horwitz B.A."/>
            <person name="Barry K.W."/>
            <person name="Condon B.J."/>
            <person name="Copeland A.C."/>
            <person name="Dhillon B."/>
            <person name="Glaser F."/>
            <person name="Hesse C.N."/>
            <person name="Kosti I."/>
            <person name="LaButti K."/>
            <person name="Lindquist E.A."/>
            <person name="Lucas S."/>
            <person name="Salamov A.A."/>
            <person name="Bradshaw R.E."/>
            <person name="Ciuffetti L."/>
            <person name="Hamelin R.C."/>
            <person name="Kema G.H.J."/>
            <person name="Lawrence C."/>
            <person name="Scott J.A."/>
            <person name="Spatafora J.W."/>
            <person name="Turgeon B.G."/>
            <person name="de Wit P.J.G.M."/>
            <person name="Zhong S."/>
            <person name="Goodwin S.B."/>
            <person name="Grigoriev I.V."/>
        </authorList>
    </citation>
    <scope>NUCLEOTIDE SEQUENCE [LARGE SCALE GENOMIC DNA]</scope>
    <source>
        <strain evidence="3">C5 / ATCC 48332 / race O</strain>
    </source>
</reference>
<evidence type="ECO:0000313" key="3">
    <source>
        <dbReference type="Proteomes" id="UP000016936"/>
    </source>
</evidence>
<gene>
    <name evidence="2" type="ORF">COCHEDRAFT_1022131</name>
</gene>
<sequence length="59" mass="6855">MRQTPGGYHAIKFGDQTKPPKVTGSKKPKCKTIVRDCSTYHHLKPLYSDRKQTVKRWEP</sequence>
<protein>
    <submittedName>
        <fullName evidence="2">Uncharacterized protein</fullName>
    </submittedName>
</protein>
<keyword evidence="3" id="KW-1185">Reference proteome</keyword>
<organism evidence="2 3">
    <name type="scientific">Cochliobolus heterostrophus (strain C5 / ATCC 48332 / race O)</name>
    <name type="common">Southern corn leaf blight fungus</name>
    <name type="synonym">Bipolaris maydis</name>
    <dbReference type="NCBI Taxonomy" id="701091"/>
    <lineage>
        <taxon>Eukaryota</taxon>
        <taxon>Fungi</taxon>
        <taxon>Dikarya</taxon>
        <taxon>Ascomycota</taxon>
        <taxon>Pezizomycotina</taxon>
        <taxon>Dothideomycetes</taxon>
        <taxon>Pleosporomycetidae</taxon>
        <taxon>Pleosporales</taxon>
        <taxon>Pleosporineae</taxon>
        <taxon>Pleosporaceae</taxon>
        <taxon>Bipolaris</taxon>
    </lineage>
</organism>
<proteinExistence type="predicted"/>
<accession>M2UQ46</accession>
<evidence type="ECO:0000256" key="1">
    <source>
        <dbReference type="SAM" id="MobiDB-lite"/>
    </source>
</evidence>
<dbReference type="OrthoDB" id="10354520at2759"/>
<dbReference type="AlphaFoldDB" id="M2UQ46"/>
<feature type="region of interest" description="Disordered" evidence="1">
    <location>
        <begin position="1"/>
        <end position="28"/>
    </location>
</feature>
<dbReference type="Proteomes" id="UP000016936">
    <property type="component" value="Unassembled WGS sequence"/>
</dbReference>
<evidence type="ECO:0000313" key="2">
    <source>
        <dbReference type="EMBL" id="EMD90017.1"/>
    </source>
</evidence>
<dbReference type="EMBL" id="KB445578">
    <property type="protein sequence ID" value="EMD90017.1"/>
    <property type="molecule type" value="Genomic_DNA"/>
</dbReference>